<evidence type="ECO:0000256" key="1">
    <source>
        <dbReference type="SAM" id="MobiDB-lite"/>
    </source>
</evidence>
<dbReference type="EMBL" id="KN831796">
    <property type="protein sequence ID" value="KIM37606.1"/>
    <property type="molecule type" value="Genomic_DNA"/>
</dbReference>
<evidence type="ECO:0000313" key="3">
    <source>
        <dbReference type="Proteomes" id="UP000053424"/>
    </source>
</evidence>
<reference evidence="2 3" key="1">
    <citation type="submission" date="2014-04" db="EMBL/GenBank/DDBJ databases">
        <authorList>
            <consortium name="DOE Joint Genome Institute"/>
            <person name="Kuo A."/>
            <person name="Gay G."/>
            <person name="Dore J."/>
            <person name="Kohler A."/>
            <person name="Nagy L.G."/>
            <person name="Floudas D."/>
            <person name="Copeland A."/>
            <person name="Barry K.W."/>
            <person name="Cichocki N."/>
            <person name="Veneault-Fourrey C."/>
            <person name="LaButti K."/>
            <person name="Lindquist E.A."/>
            <person name="Lipzen A."/>
            <person name="Lundell T."/>
            <person name="Morin E."/>
            <person name="Murat C."/>
            <person name="Sun H."/>
            <person name="Tunlid A."/>
            <person name="Henrissat B."/>
            <person name="Grigoriev I.V."/>
            <person name="Hibbett D.S."/>
            <person name="Martin F."/>
            <person name="Nordberg H.P."/>
            <person name="Cantor M.N."/>
            <person name="Hua S.X."/>
        </authorList>
    </citation>
    <scope>NUCLEOTIDE SEQUENCE [LARGE SCALE GENOMIC DNA]</scope>
    <source>
        <strain evidence="3">h7</strain>
    </source>
</reference>
<keyword evidence="3" id="KW-1185">Reference proteome</keyword>
<feature type="compositionally biased region" description="Polar residues" evidence="1">
    <location>
        <begin position="82"/>
        <end position="95"/>
    </location>
</feature>
<dbReference type="AlphaFoldDB" id="A0A0C3C1Y4"/>
<accession>A0A0C3C1Y4</accession>
<name>A0A0C3C1Y4_HEBCY</name>
<protein>
    <submittedName>
        <fullName evidence="2">Uncharacterized protein</fullName>
    </submittedName>
</protein>
<dbReference type="HOGENOM" id="CLU_2373033_0_0_1"/>
<sequence>MKFSSQPARSPSTTPCRRRWAKKFVYMHLKYCGNTIIGAGSKPESAAIGGANPGKSTQDPTGSTDADDHHWKGPSRAPRPMTKNTSKSGQFVQCS</sequence>
<feature type="region of interest" description="Disordered" evidence="1">
    <location>
        <begin position="42"/>
        <end position="95"/>
    </location>
</feature>
<organism evidence="2 3">
    <name type="scientific">Hebeloma cylindrosporum</name>
    <dbReference type="NCBI Taxonomy" id="76867"/>
    <lineage>
        <taxon>Eukaryota</taxon>
        <taxon>Fungi</taxon>
        <taxon>Dikarya</taxon>
        <taxon>Basidiomycota</taxon>
        <taxon>Agaricomycotina</taxon>
        <taxon>Agaricomycetes</taxon>
        <taxon>Agaricomycetidae</taxon>
        <taxon>Agaricales</taxon>
        <taxon>Agaricineae</taxon>
        <taxon>Hymenogastraceae</taxon>
        <taxon>Hebeloma</taxon>
    </lineage>
</organism>
<gene>
    <name evidence="2" type="ORF">M413DRAFT_258277</name>
</gene>
<dbReference type="Proteomes" id="UP000053424">
    <property type="component" value="Unassembled WGS sequence"/>
</dbReference>
<evidence type="ECO:0000313" key="2">
    <source>
        <dbReference type="EMBL" id="KIM37606.1"/>
    </source>
</evidence>
<feature type="compositionally biased region" description="Polar residues" evidence="1">
    <location>
        <begin position="54"/>
        <end position="64"/>
    </location>
</feature>
<proteinExistence type="predicted"/>
<reference evidence="3" key="2">
    <citation type="submission" date="2015-01" db="EMBL/GenBank/DDBJ databases">
        <title>Evolutionary Origins and Diversification of the Mycorrhizal Mutualists.</title>
        <authorList>
            <consortium name="DOE Joint Genome Institute"/>
            <consortium name="Mycorrhizal Genomics Consortium"/>
            <person name="Kohler A."/>
            <person name="Kuo A."/>
            <person name="Nagy L.G."/>
            <person name="Floudas D."/>
            <person name="Copeland A."/>
            <person name="Barry K.W."/>
            <person name="Cichocki N."/>
            <person name="Veneault-Fourrey C."/>
            <person name="LaButti K."/>
            <person name="Lindquist E.A."/>
            <person name="Lipzen A."/>
            <person name="Lundell T."/>
            <person name="Morin E."/>
            <person name="Murat C."/>
            <person name="Riley R."/>
            <person name="Ohm R."/>
            <person name="Sun H."/>
            <person name="Tunlid A."/>
            <person name="Henrissat B."/>
            <person name="Grigoriev I.V."/>
            <person name="Hibbett D.S."/>
            <person name="Martin F."/>
        </authorList>
    </citation>
    <scope>NUCLEOTIDE SEQUENCE [LARGE SCALE GENOMIC DNA]</scope>
    <source>
        <strain evidence="3">h7</strain>
    </source>
</reference>